<reference evidence="5 6" key="2">
    <citation type="journal article" date="2012" name="Stand. Genomic Sci.">
        <title>Complete genome sequence of the orange-red pigmented, radioresistant Deinococcus proteolyticus type strain (MRP(T)).</title>
        <authorList>
            <person name="Copeland A."/>
            <person name="Zeytun A."/>
            <person name="Yassawong M."/>
            <person name="Nolan M."/>
            <person name="Lucas S."/>
            <person name="Hammon N."/>
            <person name="Deshpande S."/>
            <person name="Cheng J.F."/>
            <person name="Han C."/>
            <person name="Tapia R."/>
            <person name="Goodwin L.A."/>
            <person name="Pitluck S."/>
            <person name="Mavromatis K."/>
            <person name="Liolios K."/>
            <person name="Pagani I."/>
            <person name="Ivanova N."/>
            <person name="Mikhailova N."/>
            <person name="Pati A."/>
            <person name="Chen A."/>
            <person name="Palaniappan K."/>
            <person name="Land M."/>
            <person name="Hauser L."/>
            <person name="Jeffries C.D."/>
            <person name="Brambilla E.M."/>
            <person name="Rohde M."/>
            <person name="Sikorski J."/>
            <person name="Pukall R."/>
            <person name="Goker M."/>
            <person name="Detter J.C."/>
            <person name="Woyke T."/>
            <person name="Bristow J."/>
            <person name="Eisen J.A."/>
            <person name="Markowitz V."/>
            <person name="Hugenholtz P."/>
            <person name="Kyrpides N.C."/>
            <person name="Klenk H.P."/>
            <person name="Lapidus A."/>
        </authorList>
    </citation>
    <scope>NUCLEOTIDE SEQUENCE [LARGE SCALE GENOMIC DNA]</scope>
    <source>
        <strain evidence="6">ATCC 35074 / DSM 20540 / JCM 6276 / NBRC 101906 / NCIMB 13154 / VKM Ac-1939 / CCM 2703 / MRP</strain>
    </source>
</reference>
<dbReference type="Gene3D" id="1.10.10.10">
    <property type="entry name" value="Winged helix-like DNA-binding domain superfamily/Winged helix DNA-binding domain"/>
    <property type="match status" value="2"/>
</dbReference>
<evidence type="ECO:0000256" key="1">
    <source>
        <dbReference type="ARBA" id="ARBA00022490"/>
    </source>
</evidence>
<gene>
    <name evidence="5" type="ordered locus">Deipr_0446</name>
</gene>
<keyword evidence="6" id="KW-1185">Reference proteome</keyword>
<reference evidence="6" key="1">
    <citation type="submission" date="2011-02" db="EMBL/GenBank/DDBJ databases">
        <title>The complete sequence of chromosome of Deinococcus proteolyticus DSM 20540.</title>
        <authorList>
            <consortium name="US DOE Joint Genome Institute (JGI-PGF)"/>
            <person name="Lucas S."/>
            <person name="Copeland A."/>
            <person name="Lapidus A."/>
            <person name="Bruce D."/>
            <person name="Goodwin L."/>
            <person name="Pitluck S."/>
            <person name="Kyrpides N."/>
            <person name="Mavromatis K."/>
            <person name="Pagani I."/>
            <person name="Ivanova N."/>
            <person name="Ovchinnikova G."/>
            <person name="Zeytun A."/>
            <person name="Detter J.C."/>
            <person name="Han C."/>
            <person name="Land M."/>
            <person name="Hauser L."/>
            <person name="Markowitz V."/>
            <person name="Cheng J.-F."/>
            <person name="Hugenholtz P."/>
            <person name="Woyke T."/>
            <person name="Wu D."/>
            <person name="Pukall R."/>
            <person name="Steenblock K."/>
            <person name="Brambilla E."/>
            <person name="Klenk H.-P."/>
            <person name="Eisen J.A."/>
        </authorList>
    </citation>
    <scope>NUCLEOTIDE SEQUENCE [LARGE SCALE GENOMIC DNA]</scope>
    <source>
        <strain evidence="6">ATCC 35074 / DSM 20540 / JCM 6276 / NBRC 101906 / NCIMB 13154 / VKM Ac-1939 / CCM 2703 / MRP</strain>
    </source>
</reference>
<dbReference type="STRING" id="693977.Deipr_0446"/>
<evidence type="ECO:0000313" key="5">
    <source>
        <dbReference type="EMBL" id="ADY25616.1"/>
    </source>
</evidence>
<dbReference type="InterPro" id="IPR036390">
    <property type="entry name" value="WH_DNA-bd_sf"/>
</dbReference>
<keyword evidence="2" id="KW-0132">Cell division</keyword>
<keyword evidence="1" id="KW-0963">Cytoplasm</keyword>
<dbReference type="NCBIfam" id="TIGR00281">
    <property type="entry name" value="SMC-Scp complex subunit ScpB"/>
    <property type="match status" value="1"/>
</dbReference>
<dbReference type="eggNOG" id="COG1386">
    <property type="taxonomic scope" value="Bacteria"/>
</dbReference>
<evidence type="ECO:0000256" key="3">
    <source>
        <dbReference type="ARBA" id="ARBA00022829"/>
    </source>
</evidence>
<sequence>MPGRMPAKSAPAPDPTPLQLVCAALLAAGRPLRLGELAGLTGLNEDAALRVIHDLQRRLPELGLAAELVAGGWRLYVPPELGPRLAPVLAPPALPPLSHAALEVLAVVAYRQPVTRAEIEAMRGGSASTLVTLQERELVKAVGRSDVVGHPILYGTTQKFLLEFGLASLEELPPLEGNDFSELLRG</sequence>
<dbReference type="HOGENOM" id="CLU_045647_5_2_0"/>
<dbReference type="SUPFAM" id="SSF46785">
    <property type="entry name" value="Winged helix' DNA-binding domain"/>
    <property type="match status" value="2"/>
</dbReference>
<dbReference type="GO" id="GO:0051301">
    <property type="term" value="P:cell division"/>
    <property type="evidence" value="ECO:0007669"/>
    <property type="project" value="UniProtKB-KW"/>
</dbReference>
<evidence type="ECO:0000256" key="4">
    <source>
        <dbReference type="ARBA" id="ARBA00023306"/>
    </source>
</evidence>
<evidence type="ECO:0000256" key="2">
    <source>
        <dbReference type="ARBA" id="ARBA00022618"/>
    </source>
</evidence>
<evidence type="ECO:0000313" key="6">
    <source>
        <dbReference type="Proteomes" id="UP000007718"/>
    </source>
</evidence>
<protein>
    <submittedName>
        <fullName evidence="5">Chromosome segregation and condensation protein, ScpB</fullName>
    </submittedName>
</protein>
<dbReference type="Proteomes" id="UP000007718">
    <property type="component" value="Chromosome"/>
</dbReference>
<dbReference type="AlphaFoldDB" id="F0RK57"/>
<keyword evidence="3" id="KW-0159">Chromosome partition</keyword>
<dbReference type="InterPro" id="IPR036388">
    <property type="entry name" value="WH-like_DNA-bd_sf"/>
</dbReference>
<dbReference type="EMBL" id="CP002536">
    <property type="protein sequence ID" value="ADY25616.1"/>
    <property type="molecule type" value="Genomic_DNA"/>
</dbReference>
<keyword evidence="4" id="KW-0131">Cell cycle</keyword>
<dbReference type="KEGG" id="dpt:Deipr_0446"/>
<dbReference type="InterPro" id="IPR005234">
    <property type="entry name" value="ScpB_csome_segregation"/>
</dbReference>
<dbReference type="Pfam" id="PF04079">
    <property type="entry name" value="SMC_ScpB"/>
    <property type="match status" value="1"/>
</dbReference>
<dbReference type="GO" id="GO:0051304">
    <property type="term" value="P:chromosome separation"/>
    <property type="evidence" value="ECO:0007669"/>
    <property type="project" value="InterPro"/>
</dbReference>
<dbReference type="PANTHER" id="PTHR34298:SF2">
    <property type="entry name" value="SEGREGATION AND CONDENSATION PROTEIN B"/>
    <property type="match status" value="1"/>
</dbReference>
<name>F0RK57_DEIPM</name>
<accession>F0RK57</accession>
<dbReference type="PANTHER" id="PTHR34298">
    <property type="entry name" value="SEGREGATION AND CONDENSATION PROTEIN B"/>
    <property type="match status" value="1"/>
</dbReference>
<organism evidence="5 6">
    <name type="scientific">Deinococcus proteolyticus (strain ATCC 35074 / DSM 20540 / JCM 6276 / NBRC 101906 / NCIMB 13154 / VKM Ac-1939 / CCM 2703 / MRP)</name>
    <dbReference type="NCBI Taxonomy" id="693977"/>
    <lineage>
        <taxon>Bacteria</taxon>
        <taxon>Thermotogati</taxon>
        <taxon>Deinococcota</taxon>
        <taxon>Deinococci</taxon>
        <taxon>Deinococcales</taxon>
        <taxon>Deinococcaceae</taxon>
        <taxon>Deinococcus</taxon>
    </lineage>
</organism>
<proteinExistence type="predicted"/>
<dbReference type="PIRSF" id="PIRSF019345">
    <property type="entry name" value="ScpB"/>
    <property type="match status" value="1"/>
</dbReference>